<keyword evidence="4" id="KW-1185">Reference proteome</keyword>
<dbReference type="InterPro" id="IPR056884">
    <property type="entry name" value="NPHP3-like_N"/>
</dbReference>
<gene>
    <name evidence="3" type="ORF">B9Z19DRAFT_1143164</name>
</gene>
<comment type="caution">
    <text evidence="3">The sequence shown here is derived from an EMBL/GenBank/DDBJ whole genome shotgun (WGS) entry which is preliminary data.</text>
</comment>
<evidence type="ECO:0000256" key="1">
    <source>
        <dbReference type="ARBA" id="ARBA00022737"/>
    </source>
</evidence>
<evidence type="ECO:0000259" key="2">
    <source>
        <dbReference type="Pfam" id="PF24883"/>
    </source>
</evidence>
<dbReference type="OrthoDB" id="5419927at2759"/>
<sequence>MLRSASFSHGELAEILRTCLNNKCSTSDAELKRAEAILESKTMTEWQTLPTSSILVVNGNGEDRERSLFSFLAATLVQGSIESDTPVLYFFCGENATRSGGSSPQILILSLIAQLLGYSQFDLTTIPELPTSLPEETRKLCRLFGWLIMQLPHNEALFICLDEISYFENKEHWEEICVVIESLHEIAQEAKVVVKLCLMVPSQSQSVVQVLRSGDGGKLKGDVSGVSSWGVLQALESGDGTIAGLGTIREQKRGYSDSTSRPARRADGWTVQEEEGNGWKLVGMEKPIGRAVSDTGKVALRSG</sequence>
<reference evidence="3 4" key="1">
    <citation type="submission" date="2017-04" db="EMBL/GenBank/DDBJ databases">
        <title>Draft genome sequence of Tuber borchii Vittad., a whitish edible truffle.</title>
        <authorList>
            <consortium name="DOE Joint Genome Institute"/>
            <person name="Murat C."/>
            <person name="Kuo A."/>
            <person name="Barry K.W."/>
            <person name="Clum A."/>
            <person name="Dockter R.B."/>
            <person name="Fauchery L."/>
            <person name="Iotti M."/>
            <person name="Kohler A."/>
            <person name="Labutti K."/>
            <person name="Lindquist E.A."/>
            <person name="Lipzen A."/>
            <person name="Ohm R.A."/>
            <person name="Wang M."/>
            <person name="Grigoriev I.V."/>
            <person name="Zambonelli A."/>
            <person name="Martin F.M."/>
        </authorList>
    </citation>
    <scope>NUCLEOTIDE SEQUENCE [LARGE SCALE GENOMIC DNA]</scope>
    <source>
        <strain evidence="3 4">Tbo3840</strain>
    </source>
</reference>
<name>A0A2T6ZRZ2_TUBBO</name>
<protein>
    <recommendedName>
        <fullName evidence="2">Nephrocystin 3-like N-terminal domain-containing protein</fullName>
    </recommendedName>
</protein>
<accession>A0A2T6ZRZ2</accession>
<dbReference type="PANTHER" id="PTHR40619:SF3">
    <property type="entry name" value="FUNGAL STAND N-TERMINAL GOODBYE DOMAIN-CONTAINING PROTEIN"/>
    <property type="match status" value="1"/>
</dbReference>
<organism evidence="3 4">
    <name type="scientific">Tuber borchii</name>
    <name type="common">White truffle</name>
    <dbReference type="NCBI Taxonomy" id="42251"/>
    <lineage>
        <taxon>Eukaryota</taxon>
        <taxon>Fungi</taxon>
        <taxon>Dikarya</taxon>
        <taxon>Ascomycota</taxon>
        <taxon>Pezizomycotina</taxon>
        <taxon>Pezizomycetes</taxon>
        <taxon>Pezizales</taxon>
        <taxon>Tuberaceae</taxon>
        <taxon>Tuber</taxon>
    </lineage>
</organism>
<dbReference type="PANTHER" id="PTHR40619">
    <property type="entry name" value="FUNGAL STAND N-TERMINAL GOODBYE DOMAIN-CONTAINING PROTEIN"/>
    <property type="match status" value="1"/>
</dbReference>
<keyword evidence="1" id="KW-0677">Repeat</keyword>
<dbReference type="Proteomes" id="UP000244722">
    <property type="component" value="Unassembled WGS sequence"/>
</dbReference>
<dbReference type="EMBL" id="NESQ01000126">
    <property type="protein sequence ID" value="PUU78258.1"/>
    <property type="molecule type" value="Genomic_DNA"/>
</dbReference>
<dbReference type="STRING" id="42251.A0A2T6ZRZ2"/>
<feature type="domain" description="Nephrocystin 3-like N-terminal" evidence="2">
    <location>
        <begin position="35"/>
        <end position="198"/>
    </location>
</feature>
<dbReference type="AlphaFoldDB" id="A0A2T6ZRZ2"/>
<evidence type="ECO:0000313" key="4">
    <source>
        <dbReference type="Proteomes" id="UP000244722"/>
    </source>
</evidence>
<evidence type="ECO:0000313" key="3">
    <source>
        <dbReference type="EMBL" id="PUU78258.1"/>
    </source>
</evidence>
<proteinExistence type="predicted"/>
<dbReference type="Pfam" id="PF24883">
    <property type="entry name" value="NPHP3_N"/>
    <property type="match status" value="1"/>
</dbReference>